<dbReference type="STRING" id="161355.PS9374_06470"/>
<dbReference type="OrthoDB" id="3427879at2"/>
<organism evidence="1 2">
    <name type="scientific">Planomonospora sphaerica</name>
    <dbReference type="NCBI Taxonomy" id="161355"/>
    <lineage>
        <taxon>Bacteria</taxon>
        <taxon>Bacillati</taxon>
        <taxon>Actinomycetota</taxon>
        <taxon>Actinomycetes</taxon>
        <taxon>Streptosporangiales</taxon>
        <taxon>Streptosporangiaceae</taxon>
        <taxon>Planomonospora</taxon>
    </lineage>
</organism>
<reference evidence="2" key="2">
    <citation type="submission" date="2016-04" db="EMBL/GenBank/DDBJ databases">
        <title>Planomonospora sphaerica JCM9374 whole genome shotgun sequence.</title>
        <authorList>
            <person name="Suzuki T."/>
            <person name="Dohra H."/>
            <person name="Kodani S."/>
        </authorList>
    </citation>
    <scope>NUCLEOTIDE SEQUENCE [LARGE SCALE GENOMIC DNA]</scope>
    <source>
        <strain evidence="2">JCM 9374</strain>
    </source>
</reference>
<proteinExistence type="predicted"/>
<dbReference type="Proteomes" id="UP000077701">
    <property type="component" value="Unassembled WGS sequence"/>
</dbReference>
<dbReference type="Gene3D" id="3.30.450.30">
    <property type="entry name" value="Dynein light chain 2a, cytoplasmic"/>
    <property type="match status" value="1"/>
</dbReference>
<dbReference type="RefSeq" id="WP_084009003.1">
    <property type="nucleotide sequence ID" value="NZ_BDCX01000019.1"/>
</dbReference>
<protein>
    <submittedName>
        <fullName evidence="1">Secreted protein</fullName>
    </submittedName>
</protein>
<comment type="caution">
    <text evidence="1">The sequence shown here is derived from an EMBL/GenBank/DDBJ whole genome shotgun (WGS) entry which is preliminary data.</text>
</comment>
<name>A0A161MF03_9ACTN</name>
<accession>A0A161MF03</accession>
<evidence type="ECO:0000313" key="1">
    <source>
        <dbReference type="EMBL" id="GAT70783.1"/>
    </source>
</evidence>
<sequence>MLGIEECLTEVMAIPGALDAILIDQTSGMAVATGGGSRHLDAEKSAAGLSGTLQATLDGLAATSPTGTVRVNEMIITADDGHHLLKPLETVFDGPLVIYVRLDPGRSNLALARHRLQALSGRLITT</sequence>
<gene>
    <name evidence="1" type="ORF">PS9374_06470</name>
</gene>
<keyword evidence="2" id="KW-1185">Reference proteome</keyword>
<evidence type="ECO:0000313" key="2">
    <source>
        <dbReference type="Proteomes" id="UP000077701"/>
    </source>
</evidence>
<reference evidence="1 2" key="1">
    <citation type="journal article" date="2016" name="Genome Announc.">
        <title>Draft Genome Sequence of Planomonospora sphaerica JCM9374, a Rare Actinomycete.</title>
        <authorList>
            <person name="Dohra H."/>
            <person name="Suzuki T."/>
            <person name="Inoue Y."/>
            <person name="Kodani S."/>
        </authorList>
    </citation>
    <scope>NUCLEOTIDE SEQUENCE [LARGE SCALE GENOMIC DNA]</scope>
    <source>
        <strain evidence="1 2">JCM 9374</strain>
    </source>
</reference>
<dbReference type="EMBL" id="BDCX01000019">
    <property type="protein sequence ID" value="GAT70783.1"/>
    <property type="molecule type" value="Genomic_DNA"/>
</dbReference>
<dbReference type="AlphaFoldDB" id="A0A161MF03"/>